<reference evidence="5 6" key="1">
    <citation type="submission" date="2024-06" db="EMBL/GenBank/DDBJ databases">
        <title>Aliikangiella maris sp. nov., sp. nov., a phycosphere bacterium isolated from seawater and ecosystem role in Phaeocystis globosa blooms.</title>
        <authorList>
            <person name="Li F."/>
        </authorList>
    </citation>
    <scope>NUCLEOTIDE SEQUENCE [LARGE SCALE GENOMIC DNA]</scope>
    <source>
        <strain evidence="5 6">GXAS 306</strain>
    </source>
</reference>
<evidence type="ECO:0000313" key="5">
    <source>
        <dbReference type="EMBL" id="MEW4364932.1"/>
    </source>
</evidence>
<dbReference type="InterPro" id="IPR028994">
    <property type="entry name" value="Integrin_alpha_N"/>
</dbReference>
<sequence length="768" mass="83583">MTQYIKQLWKWVTVALLTVGCQLTIAQQAPGPDDDPLPNEQQWYTDLMVTPQSGKCTILQNQGDTTCTLQIFFSATQSPEYPYSGTITNNRTFRLNGVDLYNQDNFGFHTITINPRNNYYSVLGSEVVPNNPNAFSGTLIGEYEDYTPLFTHSSSTHNVIRGNFNGSYDEDALFQSKIKGGNTGLMPFESNGYLDTTIHKAWTSAHPQIPQITDWSAESYAAFSGNFNANPGDELLLLGRKTIVLLHGDIITPIVIFPPVQNAIVGWNASHNASYSEFAFDANPADYEVHIGDLNADGFDEIFLQAKFAGSSSHILSNTGALIQTIPSGYLNIDWSAQSYVASIENGGIQLNYIGNSAENNFAVTNASGAVSYLQIEVTQPTITADVVRYVYAGEDFSFYPQTTPASGLIFSSTGGPDWFTNNLNSNTGEVNTLVDDAVGNGTFTITVSVIENKPTHRIPASYSFKLDVISPFIINYTDYDVYITTNGNIYLKAKNGSAYYQIKRDGEHIWMIKITQTEFNNASATLSDKYQAIFTDFDQDGQKDLVVLPIEDISLQSFAITSIEALQHDSFIGGARDFGVPDSIFDGIVVPANENAGAVEGNGGVSGGSANYSIPIAIPPGRVGMQPNVSLNYSSTSGNGPVGIGWSISATASISRCAQTEAHDGRNLGIQFNSDDRLCYNGNRLIPVSGAYGANGTVYRTELDSFAKVTQNGALNESNTSFTVEQKNGRVLYFGIATNSRVIPDGVSQTLRWLLAREEDRSTNRNS</sequence>
<evidence type="ECO:0000256" key="1">
    <source>
        <dbReference type="ARBA" id="ARBA00004613"/>
    </source>
</evidence>
<gene>
    <name evidence="5" type="ORF">ABVT42_05625</name>
</gene>
<dbReference type="RefSeq" id="WP_367023501.1">
    <property type="nucleotide sequence ID" value="NZ_JBFDAH010000004.1"/>
</dbReference>
<evidence type="ECO:0000256" key="2">
    <source>
        <dbReference type="ARBA" id="ARBA00022525"/>
    </source>
</evidence>
<dbReference type="EMBL" id="JBFDAH010000004">
    <property type="protein sequence ID" value="MEW4364932.1"/>
    <property type="molecule type" value="Genomic_DNA"/>
</dbReference>
<keyword evidence="2" id="KW-0964">Secreted</keyword>
<name>A0ABV3MKQ2_9GAMM</name>
<feature type="signal peptide" evidence="4">
    <location>
        <begin position="1"/>
        <end position="26"/>
    </location>
</feature>
<dbReference type="PROSITE" id="PS51257">
    <property type="entry name" value="PROKAR_LIPOPROTEIN"/>
    <property type="match status" value="1"/>
</dbReference>
<dbReference type="SUPFAM" id="SSF69318">
    <property type="entry name" value="Integrin alpha N-terminal domain"/>
    <property type="match status" value="2"/>
</dbReference>
<evidence type="ECO:0000256" key="3">
    <source>
        <dbReference type="ARBA" id="ARBA00023026"/>
    </source>
</evidence>
<evidence type="ECO:0000313" key="6">
    <source>
        <dbReference type="Proteomes" id="UP001554427"/>
    </source>
</evidence>
<accession>A0ABV3MKQ2</accession>
<evidence type="ECO:0000256" key="4">
    <source>
        <dbReference type="SAM" id="SignalP"/>
    </source>
</evidence>
<dbReference type="Pfam" id="PF03534">
    <property type="entry name" value="SpvB"/>
    <property type="match status" value="1"/>
</dbReference>
<proteinExistence type="predicted"/>
<dbReference type="Proteomes" id="UP001554427">
    <property type="component" value="Unassembled WGS sequence"/>
</dbReference>
<feature type="non-terminal residue" evidence="5">
    <location>
        <position position="768"/>
    </location>
</feature>
<feature type="chain" id="PRO_5046200408" evidence="4">
    <location>
        <begin position="27"/>
        <end position="768"/>
    </location>
</feature>
<keyword evidence="4" id="KW-0732">Signal</keyword>
<dbReference type="InterPro" id="IPR003284">
    <property type="entry name" value="Sal_SpvB"/>
</dbReference>
<organism evidence="5 6">
    <name type="scientific">Aliikangiella maris</name>
    <dbReference type="NCBI Taxonomy" id="3162458"/>
    <lineage>
        <taxon>Bacteria</taxon>
        <taxon>Pseudomonadati</taxon>
        <taxon>Pseudomonadota</taxon>
        <taxon>Gammaproteobacteria</taxon>
        <taxon>Oceanospirillales</taxon>
        <taxon>Pleioneaceae</taxon>
        <taxon>Aliikangiella</taxon>
    </lineage>
</organism>
<keyword evidence="6" id="KW-1185">Reference proteome</keyword>
<keyword evidence="3" id="KW-0843">Virulence</keyword>
<comment type="caution">
    <text evidence="5">The sequence shown here is derived from an EMBL/GenBank/DDBJ whole genome shotgun (WGS) entry which is preliminary data.</text>
</comment>
<comment type="subcellular location">
    <subcellularLocation>
        <location evidence="1">Secreted</location>
    </subcellularLocation>
</comment>
<protein>
    <submittedName>
        <fullName evidence="5">SpvB/TcaC N-terminal domain-containing protein</fullName>
    </submittedName>
</protein>